<gene>
    <name evidence="3" type="ORF">GEAMG1_2791</name>
</gene>
<evidence type="ECO:0000259" key="2">
    <source>
        <dbReference type="Pfam" id="PF17680"/>
    </source>
</evidence>
<feature type="chain" id="PRO_5046219899" evidence="1">
    <location>
        <begin position="21"/>
        <end position="197"/>
    </location>
</feature>
<evidence type="ECO:0000313" key="3">
    <source>
        <dbReference type="EMBL" id="CAH2032627.1"/>
    </source>
</evidence>
<dbReference type="Pfam" id="PF17680">
    <property type="entry name" value="FlgO"/>
    <property type="match status" value="1"/>
</dbReference>
<protein>
    <submittedName>
        <fullName evidence="3">FlgO domain-containing protein</fullName>
    </submittedName>
</protein>
<dbReference type="RefSeq" id="WP_305733367.1">
    <property type="nucleotide sequence ID" value="NZ_OW150024.1"/>
</dbReference>
<dbReference type="EMBL" id="OW150024">
    <property type="protein sequence ID" value="CAH2032627.1"/>
    <property type="molecule type" value="Genomic_DNA"/>
</dbReference>
<dbReference type="Proteomes" id="UP001295463">
    <property type="component" value="Chromosome"/>
</dbReference>
<name>A0ABM9DBL9_9BACT</name>
<reference evidence="3 4" key="1">
    <citation type="submission" date="2022-03" db="EMBL/GenBank/DDBJ databases">
        <authorList>
            <person name="Koch H."/>
        </authorList>
    </citation>
    <scope>NUCLEOTIDE SEQUENCE [LARGE SCALE GENOMIC DNA]</scope>
    <source>
        <strain evidence="3 4">G1</strain>
    </source>
</reference>
<sequence>MTSRVIAVLLCCSLLTGCIAGLQGPCSGKPLPQLLDATDLKPLFLDMARELCMDQPGGGSGKEQACRHDATGRQTVLVTDFVDLRTLVPEQSGLLMGELMRGSLNQACCYGIVQAEFGKHFKLSDSGLISLTRRVKEIGKDDYMQPEAIVGTYSHLNNGKVLLFVRRIDTASGHVVKMVTRELDYACGGRLITYGVR</sequence>
<feature type="domain" description="FlgO" evidence="2">
    <location>
        <begin position="73"/>
        <end position="182"/>
    </location>
</feature>
<evidence type="ECO:0000256" key="1">
    <source>
        <dbReference type="SAM" id="SignalP"/>
    </source>
</evidence>
<dbReference type="InterPro" id="IPR041215">
    <property type="entry name" value="FlgO_dom"/>
</dbReference>
<feature type="signal peptide" evidence="1">
    <location>
        <begin position="1"/>
        <end position="20"/>
    </location>
</feature>
<dbReference type="PROSITE" id="PS51257">
    <property type="entry name" value="PROKAR_LIPOPROTEIN"/>
    <property type="match status" value="1"/>
</dbReference>
<evidence type="ECO:0000313" key="4">
    <source>
        <dbReference type="Proteomes" id="UP001295463"/>
    </source>
</evidence>
<proteinExistence type="predicted"/>
<organism evidence="3 4">
    <name type="scientific">Trichlorobacter ammonificans</name>
    <dbReference type="NCBI Taxonomy" id="2916410"/>
    <lineage>
        <taxon>Bacteria</taxon>
        <taxon>Pseudomonadati</taxon>
        <taxon>Thermodesulfobacteriota</taxon>
        <taxon>Desulfuromonadia</taxon>
        <taxon>Geobacterales</taxon>
        <taxon>Geobacteraceae</taxon>
        <taxon>Trichlorobacter</taxon>
    </lineage>
</organism>
<keyword evidence="1" id="KW-0732">Signal</keyword>
<keyword evidence="4" id="KW-1185">Reference proteome</keyword>
<accession>A0ABM9DBL9</accession>